<sequence length="398" mass="43062">MAAEIDHILARYTSTAKEDGSLHGAAFVVRGTGADKVLYSGAAGKLNYESDAPYTEDSVSFIASMTKLITSIAALQMVEKDLVGLDDDLGAIIPDFKGLQLLTGFDDLGKPTFGKHTKPLSLRHLLTHSSGFGYQMFDPDLIRFLESQGIKPDASPTTFEAYKLPLKFQPGDGWVYGVSIDWAGRVVEVLTGLSLEDYFQQNIFQPLGLKSTTFRIAAHPELHARRAALSLRAVSRGTLAATSNIQPDEPPFDGGGQGLHSTAADYAKVLGAILDGGGGILKESTIRDLNQPQLPDPKALEAHIFGEHHLTFAPEYPQALRINHGLVGLLNLEDIPGKRRAGSLAWSGVTNPRWWFDPKSGLAATLFVQLLPPGDVIVAELLDELETAVYKTFVDAKE</sequence>
<evidence type="ECO:0000256" key="2">
    <source>
        <dbReference type="ARBA" id="ARBA00022801"/>
    </source>
</evidence>
<dbReference type="STRING" id="1182545.A0A072P6W4"/>
<evidence type="ECO:0000259" key="3">
    <source>
        <dbReference type="Pfam" id="PF00144"/>
    </source>
</evidence>
<evidence type="ECO:0000256" key="1">
    <source>
        <dbReference type="ARBA" id="ARBA00009009"/>
    </source>
</evidence>
<evidence type="ECO:0000313" key="4">
    <source>
        <dbReference type="EMBL" id="KEF51315.1"/>
    </source>
</evidence>
<organism evidence="4 5">
    <name type="scientific">Exophiala aquamarina CBS 119918</name>
    <dbReference type="NCBI Taxonomy" id="1182545"/>
    <lineage>
        <taxon>Eukaryota</taxon>
        <taxon>Fungi</taxon>
        <taxon>Dikarya</taxon>
        <taxon>Ascomycota</taxon>
        <taxon>Pezizomycotina</taxon>
        <taxon>Eurotiomycetes</taxon>
        <taxon>Chaetothyriomycetidae</taxon>
        <taxon>Chaetothyriales</taxon>
        <taxon>Herpotrichiellaceae</taxon>
        <taxon>Exophiala</taxon>
    </lineage>
</organism>
<proteinExistence type="inferred from homology"/>
<dbReference type="InterPro" id="IPR050789">
    <property type="entry name" value="Diverse_Enzym_Activities"/>
</dbReference>
<dbReference type="Gene3D" id="3.40.710.10">
    <property type="entry name" value="DD-peptidase/beta-lactamase superfamily"/>
    <property type="match status" value="1"/>
</dbReference>
<keyword evidence="2" id="KW-0378">Hydrolase</keyword>
<dbReference type="InterPro" id="IPR012338">
    <property type="entry name" value="Beta-lactam/transpept-like"/>
</dbReference>
<protein>
    <submittedName>
        <fullName evidence="4">Beta-lactamase</fullName>
    </submittedName>
</protein>
<reference evidence="4 5" key="1">
    <citation type="submission" date="2013-03" db="EMBL/GenBank/DDBJ databases">
        <title>The Genome Sequence of Exophiala aquamarina CBS 119918.</title>
        <authorList>
            <consortium name="The Broad Institute Genomics Platform"/>
            <person name="Cuomo C."/>
            <person name="de Hoog S."/>
            <person name="Gorbushina A."/>
            <person name="Walker B."/>
            <person name="Young S.K."/>
            <person name="Zeng Q."/>
            <person name="Gargeya S."/>
            <person name="Fitzgerald M."/>
            <person name="Haas B."/>
            <person name="Abouelleil A."/>
            <person name="Allen A.W."/>
            <person name="Alvarado L."/>
            <person name="Arachchi H.M."/>
            <person name="Berlin A.M."/>
            <person name="Chapman S.B."/>
            <person name="Gainer-Dewar J."/>
            <person name="Goldberg J."/>
            <person name="Griggs A."/>
            <person name="Gujja S."/>
            <person name="Hansen M."/>
            <person name="Howarth C."/>
            <person name="Imamovic A."/>
            <person name="Ireland A."/>
            <person name="Larimer J."/>
            <person name="McCowan C."/>
            <person name="Murphy C."/>
            <person name="Pearson M."/>
            <person name="Poon T.W."/>
            <person name="Priest M."/>
            <person name="Roberts A."/>
            <person name="Saif S."/>
            <person name="Shea T."/>
            <person name="Sisk P."/>
            <person name="Sykes S."/>
            <person name="Wortman J."/>
            <person name="Nusbaum C."/>
            <person name="Birren B."/>
        </authorList>
    </citation>
    <scope>NUCLEOTIDE SEQUENCE [LARGE SCALE GENOMIC DNA]</scope>
    <source>
        <strain evidence="4 5">CBS 119918</strain>
    </source>
</reference>
<dbReference type="RefSeq" id="XP_013253905.1">
    <property type="nucleotide sequence ID" value="XM_013398451.1"/>
</dbReference>
<dbReference type="EMBL" id="AMGV01000025">
    <property type="protein sequence ID" value="KEF51315.1"/>
    <property type="molecule type" value="Genomic_DNA"/>
</dbReference>
<dbReference type="SUPFAM" id="SSF56601">
    <property type="entry name" value="beta-lactamase/transpeptidase-like"/>
    <property type="match status" value="1"/>
</dbReference>
<dbReference type="Proteomes" id="UP000027920">
    <property type="component" value="Unassembled WGS sequence"/>
</dbReference>
<gene>
    <name evidence="4" type="ORF">A1O9_12665</name>
</gene>
<accession>A0A072P6W4</accession>
<dbReference type="VEuPathDB" id="FungiDB:A1O9_12665"/>
<comment type="similarity">
    <text evidence="1">Belongs to the class-A beta-lactamase family.</text>
</comment>
<dbReference type="AlphaFoldDB" id="A0A072P6W4"/>
<dbReference type="PANTHER" id="PTHR43283:SF17">
    <property type="entry name" value="(LOVD), PUTATIVE (AFU_ORTHOLOGUE AFUA_5G00920)-RELATED"/>
    <property type="match status" value="1"/>
</dbReference>
<dbReference type="InterPro" id="IPR001466">
    <property type="entry name" value="Beta-lactam-related"/>
</dbReference>
<keyword evidence="5" id="KW-1185">Reference proteome</keyword>
<comment type="caution">
    <text evidence="4">The sequence shown here is derived from an EMBL/GenBank/DDBJ whole genome shotgun (WGS) entry which is preliminary data.</text>
</comment>
<dbReference type="HOGENOM" id="CLU_020027_11_1_1"/>
<dbReference type="GO" id="GO:0016787">
    <property type="term" value="F:hydrolase activity"/>
    <property type="evidence" value="ECO:0007669"/>
    <property type="project" value="UniProtKB-KW"/>
</dbReference>
<dbReference type="GeneID" id="25287559"/>
<dbReference type="PANTHER" id="PTHR43283">
    <property type="entry name" value="BETA-LACTAMASE-RELATED"/>
    <property type="match status" value="1"/>
</dbReference>
<name>A0A072P6W4_9EURO</name>
<dbReference type="Pfam" id="PF00144">
    <property type="entry name" value="Beta-lactamase"/>
    <property type="match status" value="1"/>
</dbReference>
<dbReference type="OrthoDB" id="428260at2759"/>
<evidence type="ECO:0000313" key="5">
    <source>
        <dbReference type="Proteomes" id="UP000027920"/>
    </source>
</evidence>
<feature type="domain" description="Beta-lactamase-related" evidence="3">
    <location>
        <begin position="11"/>
        <end position="377"/>
    </location>
</feature>